<proteinExistence type="predicted"/>
<dbReference type="GO" id="GO:0005975">
    <property type="term" value="P:carbohydrate metabolic process"/>
    <property type="evidence" value="ECO:0007669"/>
    <property type="project" value="InterPro"/>
</dbReference>
<keyword evidence="2" id="KW-1133">Transmembrane helix</keyword>
<evidence type="ECO:0000313" key="4">
    <source>
        <dbReference type="Proteomes" id="UP000006621"/>
    </source>
</evidence>
<dbReference type="Pfam" id="PF04748">
    <property type="entry name" value="Polysacc_deac_2"/>
    <property type="match status" value="1"/>
</dbReference>
<keyword evidence="4" id="KW-1185">Reference proteome</keyword>
<reference evidence="3 4" key="1">
    <citation type="journal article" date="2011" name="Stand. Genomic Sci.">
        <title>Genome sequence of the moderately thermophilic halophile Flexistipes sinusarabici strain (MAS10).</title>
        <authorList>
            <person name="Lapidus A."/>
            <person name="Chertkov O."/>
            <person name="Nolan M."/>
            <person name="Lucas S."/>
            <person name="Hammon N."/>
            <person name="Deshpande S."/>
            <person name="Cheng J.F."/>
            <person name="Tapia R."/>
            <person name="Han C."/>
            <person name="Goodwin L."/>
            <person name="Pitluck S."/>
            <person name="Liolios K."/>
            <person name="Pagani I."/>
            <person name="Ivanova N."/>
            <person name="Huntemann M."/>
            <person name="Mavromatis K."/>
            <person name="Mikhailova N."/>
            <person name="Pati A."/>
            <person name="Chen A."/>
            <person name="Palaniappan K."/>
            <person name="Land M."/>
            <person name="Hauser L."/>
            <person name="Brambilla E.M."/>
            <person name="Rohde M."/>
            <person name="Abt B."/>
            <person name="Spring S."/>
            <person name="Goker M."/>
            <person name="Bristow J."/>
            <person name="Eisen J.A."/>
            <person name="Markowitz V."/>
            <person name="Hugenholtz P."/>
            <person name="Kyrpides N.C."/>
            <person name="Klenk H.P."/>
            <person name="Woyke T."/>
        </authorList>
    </citation>
    <scope>NUCLEOTIDE SEQUENCE [LARGE SCALE GENOMIC DNA]</scope>
    <source>
        <strain evidence="4">DSM 4947 / MAS 10</strain>
    </source>
</reference>
<protein>
    <recommendedName>
        <fullName evidence="5">Divergent polysaccharide deacetylase family protein</fullName>
    </recommendedName>
</protein>
<sequence>MARKKQPSKKRKPQNRRKKNSGFKIPPVIIVGGIFLIMIGIIAASIINIRLQKLQTEYSGNRDATVKVQSPAEVDKKIKLFLYDHEISKERVLSKNIKNTSETDYIEYTIRLSEYELGSLRNSLINFFTKNNFDFSEDDALFFHKPGLNITFNLKTTPMKENYTDNYDINNGNIDYKANMAIILDDSGYNLDLAEKAASIKYPLTLSIIPYTPYDRETAEIARKHDKTVFLHQPMQPKSYPDTEPGKGAILLNTPETLIKILIDKNVEQIGKIDGVNNHMGSALTENRLKMKESLKYINKYTDTFVDSHTSADTVAYKICKEMKMNCGISDKFIDNSGNLKYIKNKLIESAELALKQKELIVIGHLRPKTVNALIKFLPEIEQMGVKIVPVEKVIQQ</sequence>
<evidence type="ECO:0000256" key="2">
    <source>
        <dbReference type="SAM" id="Phobius"/>
    </source>
</evidence>
<dbReference type="PANTHER" id="PTHR30105">
    <property type="entry name" value="UNCHARACTERIZED YIBQ-RELATED"/>
    <property type="match status" value="1"/>
</dbReference>
<dbReference type="SUPFAM" id="SSF88713">
    <property type="entry name" value="Glycoside hydrolase/deacetylase"/>
    <property type="match status" value="1"/>
</dbReference>
<dbReference type="EMBL" id="CP002858">
    <property type="protein sequence ID" value="AEI15017.1"/>
    <property type="molecule type" value="Genomic_DNA"/>
</dbReference>
<dbReference type="PANTHER" id="PTHR30105:SF2">
    <property type="entry name" value="DIVERGENT POLYSACCHARIDE DEACETYLASE SUPERFAMILY"/>
    <property type="match status" value="1"/>
</dbReference>
<gene>
    <name evidence="3" type="ordered locus">Flexsi_1367</name>
</gene>
<reference evidence="4" key="2">
    <citation type="submission" date="2011-06" db="EMBL/GenBank/DDBJ databases">
        <title>The complete genome of Flexistipes sinusarabici DSM 4947.</title>
        <authorList>
            <person name="Lucas S."/>
            <person name="Han J."/>
            <person name="Lapidus A."/>
            <person name="Bruce D."/>
            <person name="Goodwin L."/>
            <person name="Pitluck S."/>
            <person name="Peters L."/>
            <person name="Kyrpides N."/>
            <person name="Mavromatis K."/>
            <person name="Ivanova N."/>
            <person name="Mikhailova N."/>
            <person name="Chertkov O."/>
            <person name="Detter J.C."/>
            <person name="Tapia R."/>
            <person name="Han C."/>
            <person name="Land M."/>
            <person name="Hauser L."/>
            <person name="Markowitz V."/>
            <person name="Cheng J.-F."/>
            <person name="Hugenholtz P."/>
            <person name="Woyke T."/>
            <person name="Wu D."/>
            <person name="Spring S."/>
            <person name="Schroeder M."/>
            <person name="Brambilla E."/>
            <person name="Klenk H.-P."/>
            <person name="Eisen J.A."/>
        </authorList>
    </citation>
    <scope>NUCLEOTIDE SEQUENCE [LARGE SCALE GENOMIC DNA]</scope>
    <source>
        <strain evidence="4">DSM 4947 / MAS 10</strain>
    </source>
</reference>
<feature type="transmembrane region" description="Helical" evidence="2">
    <location>
        <begin position="21"/>
        <end position="47"/>
    </location>
</feature>
<dbReference type="HOGENOM" id="CLU_041643_6_1_0"/>
<keyword evidence="2" id="KW-0812">Transmembrane</keyword>
<dbReference type="Proteomes" id="UP000006621">
    <property type="component" value="Chromosome"/>
</dbReference>
<dbReference type="OrthoDB" id="9784811at2"/>
<dbReference type="CDD" id="cd10936">
    <property type="entry name" value="CE4_DAC2"/>
    <property type="match status" value="1"/>
</dbReference>
<dbReference type="Gene3D" id="3.20.20.370">
    <property type="entry name" value="Glycoside hydrolase/deacetylase"/>
    <property type="match status" value="1"/>
</dbReference>
<dbReference type="InterPro" id="IPR006837">
    <property type="entry name" value="Divergent_DAC"/>
</dbReference>
<keyword evidence="2" id="KW-0472">Membrane</keyword>
<evidence type="ECO:0000313" key="3">
    <source>
        <dbReference type="EMBL" id="AEI15017.1"/>
    </source>
</evidence>
<evidence type="ECO:0000256" key="1">
    <source>
        <dbReference type="SAM" id="MobiDB-lite"/>
    </source>
</evidence>
<name>F8E7U9_FLESM</name>
<feature type="region of interest" description="Disordered" evidence="1">
    <location>
        <begin position="1"/>
        <end position="21"/>
    </location>
</feature>
<dbReference type="eggNOG" id="COG2861">
    <property type="taxonomic scope" value="Bacteria"/>
</dbReference>
<accession>F8E7U9</accession>
<dbReference type="AlphaFoldDB" id="F8E7U9"/>
<dbReference type="KEGG" id="fsi:Flexsi_1367"/>
<dbReference type="STRING" id="717231.Flexsi_1367"/>
<evidence type="ECO:0008006" key="5">
    <source>
        <dbReference type="Google" id="ProtNLM"/>
    </source>
</evidence>
<organism evidence="3 4">
    <name type="scientific">Flexistipes sinusarabici (strain ATCC 49648 / DSM 4947 / MAS 10)</name>
    <dbReference type="NCBI Taxonomy" id="717231"/>
    <lineage>
        <taxon>Bacteria</taxon>
        <taxon>Pseudomonadati</taxon>
        <taxon>Deferribacterota</taxon>
        <taxon>Deferribacteres</taxon>
        <taxon>Deferribacterales</taxon>
        <taxon>Flexistipitaceae</taxon>
        <taxon>Flexistipes</taxon>
    </lineage>
</organism>
<dbReference type="InterPro" id="IPR011330">
    <property type="entry name" value="Glyco_hydro/deAcase_b/a-brl"/>
</dbReference>